<dbReference type="EMBL" id="LQRT01000005">
    <property type="protein sequence ID" value="KZS41405.1"/>
    <property type="molecule type" value="Genomic_DNA"/>
</dbReference>
<proteinExistence type="predicted"/>
<keyword evidence="2" id="KW-1185">Reference proteome</keyword>
<organism evidence="1 2">
    <name type="scientific">Aquimarina aggregata</name>
    <dbReference type="NCBI Taxonomy" id="1642818"/>
    <lineage>
        <taxon>Bacteria</taxon>
        <taxon>Pseudomonadati</taxon>
        <taxon>Bacteroidota</taxon>
        <taxon>Flavobacteriia</taxon>
        <taxon>Flavobacteriales</taxon>
        <taxon>Flavobacteriaceae</taxon>
        <taxon>Aquimarina</taxon>
    </lineage>
</organism>
<gene>
    <name evidence="1" type="ORF">AWE51_22135</name>
</gene>
<evidence type="ECO:0000313" key="2">
    <source>
        <dbReference type="Proteomes" id="UP000076715"/>
    </source>
</evidence>
<sequence length="137" mass="15399">MLVSCNNDDNTSFDDRIEEDPCADFINKNDETCGVRLYNLDSIPRTGAIRMYGATNTLDNPGWIWGIAESVVIEKCFSFIAEEELINYGVRILSTSNIEETYTVEFLEDSKEVYVAVKHLSGDDVICISGVRQSVKK</sequence>
<dbReference type="Proteomes" id="UP000076715">
    <property type="component" value="Unassembled WGS sequence"/>
</dbReference>
<name>A0A163BHQ8_9FLAO</name>
<evidence type="ECO:0000313" key="1">
    <source>
        <dbReference type="EMBL" id="KZS41405.1"/>
    </source>
</evidence>
<protein>
    <submittedName>
        <fullName evidence="1">Uncharacterized protein</fullName>
    </submittedName>
</protein>
<accession>A0A163BHQ8</accession>
<dbReference type="AlphaFoldDB" id="A0A163BHQ8"/>
<comment type="caution">
    <text evidence="1">The sequence shown here is derived from an EMBL/GenBank/DDBJ whole genome shotgun (WGS) entry which is preliminary data.</text>
</comment>
<reference evidence="1 2" key="1">
    <citation type="submission" date="2016-01" db="EMBL/GenBank/DDBJ databases">
        <title>The draft genome sequence of Aquimarina sp. RZW4-3-2.</title>
        <authorList>
            <person name="Wang Y."/>
        </authorList>
    </citation>
    <scope>NUCLEOTIDE SEQUENCE [LARGE SCALE GENOMIC DNA]</scope>
    <source>
        <strain evidence="1 2">RZW4-3-2</strain>
    </source>
</reference>